<dbReference type="AlphaFoldDB" id="A0AAJ0G9J1"/>
<feature type="transmembrane region" description="Helical" evidence="1">
    <location>
        <begin position="494"/>
        <end position="514"/>
    </location>
</feature>
<gene>
    <name evidence="2" type="ORF">LTR09_012227</name>
</gene>
<dbReference type="Proteomes" id="UP001271007">
    <property type="component" value="Unassembled WGS sequence"/>
</dbReference>
<feature type="transmembrane region" description="Helical" evidence="1">
    <location>
        <begin position="526"/>
        <end position="553"/>
    </location>
</feature>
<feature type="transmembrane region" description="Helical" evidence="1">
    <location>
        <begin position="175"/>
        <end position="198"/>
    </location>
</feature>
<dbReference type="EMBL" id="JAWDJX010000102">
    <property type="protein sequence ID" value="KAK3046278.1"/>
    <property type="molecule type" value="Genomic_DNA"/>
</dbReference>
<proteinExistence type="predicted"/>
<keyword evidence="3" id="KW-1185">Reference proteome</keyword>
<comment type="caution">
    <text evidence="2">The sequence shown here is derived from an EMBL/GenBank/DDBJ whole genome shotgun (WGS) entry which is preliminary data.</text>
</comment>
<name>A0AAJ0G9J1_9PEZI</name>
<evidence type="ECO:0000313" key="3">
    <source>
        <dbReference type="Proteomes" id="UP001271007"/>
    </source>
</evidence>
<dbReference type="PANTHER" id="PTHR37577:SF1">
    <property type="entry name" value="INTEGRAL MEMBRANE PROTEIN"/>
    <property type="match status" value="1"/>
</dbReference>
<feature type="transmembrane region" description="Helical" evidence="1">
    <location>
        <begin position="27"/>
        <end position="52"/>
    </location>
</feature>
<reference evidence="2" key="1">
    <citation type="submission" date="2023-04" db="EMBL/GenBank/DDBJ databases">
        <title>Black Yeasts Isolated from many extreme environments.</title>
        <authorList>
            <person name="Coleine C."/>
            <person name="Stajich J.E."/>
            <person name="Selbmann L."/>
        </authorList>
    </citation>
    <scope>NUCLEOTIDE SEQUENCE</scope>
    <source>
        <strain evidence="2">CCFEE 5312</strain>
    </source>
</reference>
<evidence type="ECO:0000256" key="1">
    <source>
        <dbReference type="SAM" id="Phobius"/>
    </source>
</evidence>
<feature type="transmembrane region" description="Helical" evidence="1">
    <location>
        <begin position="321"/>
        <end position="341"/>
    </location>
</feature>
<keyword evidence="1" id="KW-1133">Transmembrane helix</keyword>
<sequence>MASNVNDVAVLCSTRNETTVVETTLDLVGYGVLAAFFFTALISIVAVIYAYLSQSLDEDSLNYLDRRVIHTVYRLWQTVAPSNMDSGLPERYTRLNAIEARRLRKEAVVGFILSLSDQQLVTGLAILIVGVANVKSLTRFEFIAVHSLAWFSSTTHLATLDCLREYFRSHKVPRHTRVVGILVFVALLVAAIVIRALIAMSGITPTANVSSAFESGAVHIQRCSNWHGWFNVLWQESWLSVLGLVVLGYLIRIQDFYCGSRSLALIPSWLLWRVMHSGATFTAYREIYNERHSALLLRQLLCRSKRPKWQRMAPFDYSGSFLSRVPPIVFSFCYGTTQVAASRFGMKVELPPTAVWGYGQIVSVLLLCVPFISLCEILSLYQAGCKRSETYVRRMSETGSLGVFDLNLLDQIESSQHFDASCDETDSSPDMISNRFQERRAQIGRYLGSEVNHLDNDMMLKADSMAVFKRKRTLLQTYGVVKACEDQVSTWPSIAWYLASLLGAIACGILLNVADFDGASEEAQYRILFAMAILFAFLGTKIVVFALEVWFVLTWRRNRGDAPHSVELLSRS</sequence>
<feature type="transmembrane region" description="Helical" evidence="1">
    <location>
        <begin position="232"/>
        <end position="251"/>
    </location>
</feature>
<organism evidence="2 3">
    <name type="scientific">Extremus antarcticus</name>
    <dbReference type="NCBI Taxonomy" id="702011"/>
    <lineage>
        <taxon>Eukaryota</taxon>
        <taxon>Fungi</taxon>
        <taxon>Dikarya</taxon>
        <taxon>Ascomycota</taxon>
        <taxon>Pezizomycotina</taxon>
        <taxon>Dothideomycetes</taxon>
        <taxon>Dothideomycetidae</taxon>
        <taxon>Mycosphaerellales</taxon>
        <taxon>Extremaceae</taxon>
        <taxon>Extremus</taxon>
    </lineage>
</organism>
<accession>A0AAJ0G9J1</accession>
<protein>
    <recommendedName>
        <fullName evidence="4">Transmembrane protein</fullName>
    </recommendedName>
</protein>
<feature type="transmembrane region" description="Helical" evidence="1">
    <location>
        <begin position="361"/>
        <end position="381"/>
    </location>
</feature>
<dbReference type="PANTHER" id="PTHR37577">
    <property type="entry name" value="INTEGRAL MEMBRANE PROTEIN"/>
    <property type="match status" value="1"/>
</dbReference>
<evidence type="ECO:0008006" key="4">
    <source>
        <dbReference type="Google" id="ProtNLM"/>
    </source>
</evidence>
<evidence type="ECO:0000313" key="2">
    <source>
        <dbReference type="EMBL" id="KAK3046278.1"/>
    </source>
</evidence>
<dbReference type="InterPro" id="IPR053018">
    <property type="entry name" value="Elsinochrome_Biosynth-Asso"/>
</dbReference>
<keyword evidence="1" id="KW-0472">Membrane</keyword>
<keyword evidence="1" id="KW-0812">Transmembrane</keyword>